<proteinExistence type="predicted"/>
<dbReference type="PROSITE" id="PS51257">
    <property type="entry name" value="PROKAR_LIPOPROTEIN"/>
    <property type="match status" value="1"/>
</dbReference>
<reference evidence="2 3" key="1">
    <citation type="submission" date="2018-05" db="EMBL/GenBank/DDBJ databases">
        <authorList>
            <person name="Zhang Y.-J."/>
        </authorList>
    </citation>
    <scope>NUCLEOTIDE SEQUENCE [LARGE SCALE GENOMIC DNA]</scope>
    <source>
        <strain evidence="2 3">CY04</strain>
    </source>
</reference>
<feature type="region of interest" description="Disordered" evidence="1">
    <location>
        <begin position="71"/>
        <end position="93"/>
    </location>
</feature>
<dbReference type="Proteomes" id="UP001429564">
    <property type="component" value="Unassembled WGS sequence"/>
</dbReference>
<evidence type="ECO:0000313" key="3">
    <source>
        <dbReference type="Proteomes" id="UP001429564"/>
    </source>
</evidence>
<gene>
    <name evidence="2" type="ORF">DL239_13405</name>
</gene>
<comment type="caution">
    <text evidence="2">The sequence shown here is derived from an EMBL/GenBank/DDBJ whole genome shotgun (WGS) entry which is preliminary data.</text>
</comment>
<name>A0ABX0W8N8_9RHOB</name>
<evidence type="ECO:0000256" key="1">
    <source>
        <dbReference type="SAM" id="MobiDB-lite"/>
    </source>
</evidence>
<evidence type="ECO:0000313" key="2">
    <source>
        <dbReference type="EMBL" id="NIZ61972.1"/>
    </source>
</evidence>
<organism evidence="2 3">
    <name type="scientific">Parasedimentitalea denitrificans</name>
    <dbReference type="NCBI Taxonomy" id="2211118"/>
    <lineage>
        <taxon>Bacteria</taxon>
        <taxon>Pseudomonadati</taxon>
        <taxon>Pseudomonadota</taxon>
        <taxon>Alphaproteobacteria</taxon>
        <taxon>Rhodobacterales</taxon>
        <taxon>Paracoccaceae</taxon>
        <taxon>Parasedimentitalea</taxon>
    </lineage>
</organism>
<sequence>MKNMAWLIGCATMLLASCETTGNGVGTAAPAAVQEIAAPNQDLENVRIDPEDGCYTYRHVGPVETTYLPLRTTEGSPICTRQPEAEAEQPTST</sequence>
<evidence type="ECO:0008006" key="4">
    <source>
        <dbReference type="Google" id="ProtNLM"/>
    </source>
</evidence>
<protein>
    <recommendedName>
        <fullName evidence="4">Lipoprotein</fullName>
    </recommendedName>
</protein>
<dbReference type="EMBL" id="QHLQ01000012">
    <property type="protein sequence ID" value="NIZ61972.1"/>
    <property type="molecule type" value="Genomic_DNA"/>
</dbReference>
<accession>A0ABX0W8N8</accession>
<keyword evidence="3" id="KW-1185">Reference proteome</keyword>